<gene>
    <name evidence="1" type="ORF">BaRGS_00013111</name>
</gene>
<dbReference type="Proteomes" id="UP001519460">
    <property type="component" value="Unassembled WGS sequence"/>
</dbReference>
<dbReference type="EMBL" id="JACVVK020000073">
    <property type="protein sequence ID" value="KAK7495664.1"/>
    <property type="molecule type" value="Genomic_DNA"/>
</dbReference>
<proteinExistence type="predicted"/>
<protein>
    <submittedName>
        <fullName evidence="1">Uncharacterized protein</fullName>
    </submittedName>
</protein>
<reference evidence="1 2" key="1">
    <citation type="journal article" date="2023" name="Sci. Data">
        <title>Genome assembly of the Korean intertidal mud-creeper Batillaria attramentaria.</title>
        <authorList>
            <person name="Patra A.K."/>
            <person name="Ho P.T."/>
            <person name="Jun S."/>
            <person name="Lee S.J."/>
            <person name="Kim Y."/>
            <person name="Won Y.J."/>
        </authorList>
    </citation>
    <scope>NUCLEOTIDE SEQUENCE [LARGE SCALE GENOMIC DNA]</scope>
    <source>
        <strain evidence="1">Wonlab-2016</strain>
    </source>
</reference>
<comment type="caution">
    <text evidence="1">The sequence shown here is derived from an EMBL/GenBank/DDBJ whole genome shotgun (WGS) entry which is preliminary data.</text>
</comment>
<evidence type="ECO:0000313" key="1">
    <source>
        <dbReference type="EMBL" id="KAK7495664.1"/>
    </source>
</evidence>
<accession>A0ABD0L8C9</accession>
<dbReference type="AlphaFoldDB" id="A0ABD0L8C9"/>
<name>A0ABD0L8C9_9CAEN</name>
<keyword evidence="2" id="KW-1185">Reference proteome</keyword>
<organism evidence="1 2">
    <name type="scientific">Batillaria attramentaria</name>
    <dbReference type="NCBI Taxonomy" id="370345"/>
    <lineage>
        <taxon>Eukaryota</taxon>
        <taxon>Metazoa</taxon>
        <taxon>Spiralia</taxon>
        <taxon>Lophotrochozoa</taxon>
        <taxon>Mollusca</taxon>
        <taxon>Gastropoda</taxon>
        <taxon>Caenogastropoda</taxon>
        <taxon>Sorbeoconcha</taxon>
        <taxon>Cerithioidea</taxon>
        <taxon>Batillariidae</taxon>
        <taxon>Batillaria</taxon>
    </lineage>
</organism>
<sequence length="85" mass="9327">MIVEEDLQEVGTTSHPLITSVITADAHDQYSPSVHSRLNAALLRWIGNLIVPSTANNGTRSRHYLPGGELSRYAPFSLPDIIICQ</sequence>
<evidence type="ECO:0000313" key="2">
    <source>
        <dbReference type="Proteomes" id="UP001519460"/>
    </source>
</evidence>